<dbReference type="EMBL" id="CAUYUE010000005">
    <property type="protein sequence ID" value="CAK0772335.1"/>
    <property type="molecule type" value="Genomic_DNA"/>
</dbReference>
<dbReference type="InterPro" id="IPR012394">
    <property type="entry name" value="Aldehyde_DH_NAD(P)"/>
</dbReference>
<dbReference type="PIRSF" id="PIRSF036492">
    <property type="entry name" value="ALDH"/>
    <property type="match status" value="1"/>
</dbReference>
<dbReference type="Proteomes" id="UP001314263">
    <property type="component" value="Unassembled WGS sequence"/>
</dbReference>
<dbReference type="PROSITE" id="PS00070">
    <property type="entry name" value="ALDEHYDE_DEHYDR_CYS"/>
    <property type="match status" value="1"/>
</dbReference>
<dbReference type="PROSITE" id="PS00687">
    <property type="entry name" value="ALDEHYDE_DEHYDR_GLU"/>
    <property type="match status" value="1"/>
</dbReference>
<dbReference type="SUPFAM" id="SSF53720">
    <property type="entry name" value="ALDH-like"/>
    <property type="match status" value="1"/>
</dbReference>
<dbReference type="GO" id="GO:0016620">
    <property type="term" value="F:oxidoreductase activity, acting on the aldehyde or oxo group of donors, NAD or NADP as acceptor"/>
    <property type="evidence" value="ECO:0007669"/>
    <property type="project" value="InterPro"/>
</dbReference>
<sequence>MTKRGGQSHHHVQAWKKSPFRKRKQLLKVLQQYIIEHQDEICREASRDSGKPMVDAAFGEVMVTCEKIAWLLREGERYLKPERRSPGVMMFYKSARVEYHPLGVVGAIVPWNYPFHNVFNPLTAAIFAGNALVIKVSEHASWSSRYYGRIISAALSAVGAPQDLVQIVTGYSEAGSALVTGGVDKVIFVGSTGVGKAVMRAAALSLTPVVLELGGKDAFIVCEDADLSQAVPTALRGAFQSCGQNCAGAERFIVHRKVYDRFVSSAVEVAKQLRQGHALGGRPVDCGAMCMPGLAEKVGQLVEDAVHGGAKVLVGGELLTDEAGGQFYAPTVLVGVRPSMRIWKEEVFGPVMVIVECGSDDEAVSMANDCPFGLGSAVFSRSPAHARSIGTRLEAGMTSINDFATTYMCQSLPFGGVKDSGFDRFAGIEGLRGMCTPKAVCEDRFPWLMRTDIPPLLQYPVGDSAFPFVCGLISMFYGLSLRENFRGLCSVISCFIGSKKVSR</sequence>
<feature type="active site" evidence="4">
    <location>
        <position position="246"/>
    </location>
</feature>
<evidence type="ECO:0000313" key="9">
    <source>
        <dbReference type="Proteomes" id="UP001314263"/>
    </source>
</evidence>
<evidence type="ECO:0000256" key="1">
    <source>
        <dbReference type="ARBA" id="ARBA00009986"/>
    </source>
</evidence>
<dbReference type="InterPro" id="IPR016161">
    <property type="entry name" value="Ald_DH/histidinol_DH"/>
</dbReference>
<keyword evidence="9" id="KW-1185">Reference proteome</keyword>
<evidence type="ECO:0000256" key="3">
    <source>
        <dbReference type="PIRNR" id="PIRNR036492"/>
    </source>
</evidence>
<organism evidence="8 9">
    <name type="scientific">Coccomyxa viridis</name>
    <dbReference type="NCBI Taxonomy" id="1274662"/>
    <lineage>
        <taxon>Eukaryota</taxon>
        <taxon>Viridiplantae</taxon>
        <taxon>Chlorophyta</taxon>
        <taxon>core chlorophytes</taxon>
        <taxon>Trebouxiophyceae</taxon>
        <taxon>Trebouxiophyceae incertae sedis</taxon>
        <taxon>Coccomyxaceae</taxon>
        <taxon>Coccomyxa</taxon>
    </lineage>
</organism>
<dbReference type="InterPro" id="IPR016162">
    <property type="entry name" value="Ald_DH_N"/>
</dbReference>
<dbReference type="AlphaFoldDB" id="A0AAV1I3B9"/>
<gene>
    <name evidence="8" type="ORF">CVIRNUC_003952</name>
</gene>
<dbReference type="InterPro" id="IPR015590">
    <property type="entry name" value="Aldehyde_DH_dom"/>
</dbReference>
<evidence type="ECO:0000259" key="7">
    <source>
        <dbReference type="Pfam" id="PF00171"/>
    </source>
</evidence>
<dbReference type="InterPro" id="IPR029510">
    <property type="entry name" value="Ald_DH_CS_GLU"/>
</dbReference>
<proteinExistence type="inferred from homology"/>
<dbReference type="FunFam" id="3.40.309.10:FF:000009">
    <property type="entry name" value="Aldehyde dehydrogenase A"/>
    <property type="match status" value="1"/>
</dbReference>
<evidence type="ECO:0000256" key="4">
    <source>
        <dbReference type="PIRSR" id="PIRSR036492-1"/>
    </source>
</evidence>
<dbReference type="InterPro" id="IPR016163">
    <property type="entry name" value="Ald_DH_C"/>
</dbReference>
<comment type="caution">
    <text evidence="8">The sequence shown here is derived from an EMBL/GenBank/DDBJ whole genome shotgun (WGS) entry which is preliminary data.</text>
</comment>
<evidence type="ECO:0000256" key="2">
    <source>
        <dbReference type="ARBA" id="ARBA00023002"/>
    </source>
</evidence>
<accession>A0AAV1I3B9</accession>
<evidence type="ECO:0000256" key="6">
    <source>
        <dbReference type="RuleBase" id="RU003345"/>
    </source>
</evidence>
<feature type="active site" evidence="4 5">
    <location>
        <position position="212"/>
    </location>
</feature>
<dbReference type="Pfam" id="PF00171">
    <property type="entry name" value="Aldedh"/>
    <property type="match status" value="1"/>
</dbReference>
<evidence type="ECO:0000256" key="5">
    <source>
        <dbReference type="PROSITE-ProRule" id="PRU10007"/>
    </source>
</evidence>
<comment type="similarity">
    <text evidence="1 3 6">Belongs to the aldehyde dehydrogenase family.</text>
</comment>
<dbReference type="InterPro" id="IPR016160">
    <property type="entry name" value="Ald_DH_CS_CYS"/>
</dbReference>
<dbReference type="Gene3D" id="3.40.605.10">
    <property type="entry name" value="Aldehyde Dehydrogenase, Chain A, domain 1"/>
    <property type="match status" value="1"/>
</dbReference>
<protein>
    <recommendedName>
        <fullName evidence="3">Aldehyde dehydrogenase</fullName>
    </recommendedName>
</protein>
<dbReference type="PANTHER" id="PTHR11699">
    <property type="entry name" value="ALDEHYDE DEHYDROGENASE-RELATED"/>
    <property type="match status" value="1"/>
</dbReference>
<feature type="domain" description="Aldehyde dehydrogenase" evidence="7">
    <location>
        <begin position="11"/>
        <end position="440"/>
    </location>
</feature>
<dbReference type="GO" id="GO:0006081">
    <property type="term" value="P:aldehyde metabolic process"/>
    <property type="evidence" value="ECO:0007669"/>
    <property type="project" value="InterPro"/>
</dbReference>
<dbReference type="Gene3D" id="3.40.309.10">
    <property type="entry name" value="Aldehyde Dehydrogenase, Chain A, domain 2"/>
    <property type="match status" value="1"/>
</dbReference>
<evidence type="ECO:0000313" key="8">
    <source>
        <dbReference type="EMBL" id="CAK0772335.1"/>
    </source>
</evidence>
<keyword evidence="2 3" id="KW-0560">Oxidoreductase</keyword>
<name>A0AAV1I3B9_9CHLO</name>
<reference evidence="8 9" key="1">
    <citation type="submission" date="2023-10" db="EMBL/GenBank/DDBJ databases">
        <authorList>
            <person name="Maclean D."/>
            <person name="Macfadyen A."/>
        </authorList>
    </citation>
    <scope>NUCLEOTIDE SEQUENCE [LARGE SCALE GENOMIC DNA]</scope>
</reference>